<evidence type="ECO:0000259" key="6">
    <source>
        <dbReference type="PROSITE" id="PS50865"/>
    </source>
</evidence>
<evidence type="ECO:0000256" key="5">
    <source>
        <dbReference type="SAM" id="MobiDB-lite"/>
    </source>
</evidence>
<keyword evidence="8" id="KW-1185">Reference proteome</keyword>
<dbReference type="InterPro" id="IPR002893">
    <property type="entry name" value="Znf_MYND"/>
</dbReference>
<keyword evidence="1" id="KW-0479">Metal-binding</keyword>
<evidence type="ECO:0000256" key="1">
    <source>
        <dbReference type="ARBA" id="ARBA00022723"/>
    </source>
</evidence>
<evidence type="ECO:0000313" key="7">
    <source>
        <dbReference type="EMBL" id="KAK9808022.1"/>
    </source>
</evidence>
<keyword evidence="2 4" id="KW-0863">Zinc-finger</keyword>
<reference evidence="7 8" key="1">
    <citation type="journal article" date="2024" name="Nat. Commun.">
        <title>Phylogenomics reveals the evolutionary origins of lichenization in chlorophyte algae.</title>
        <authorList>
            <person name="Puginier C."/>
            <person name="Libourel C."/>
            <person name="Otte J."/>
            <person name="Skaloud P."/>
            <person name="Haon M."/>
            <person name="Grisel S."/>
            <person name="Petersen M."/>
            <person name="Berrin J.G."/>
            <person name="Delaux P.M."/>
            <person name="Dal Grande F."/>
            <person name="Keller J."/>
        </authorList>
    </citation>
    <scope>NUCLEOTIDE SEQUENCE [LARGE SCALE GENOMIC DNA]</scope>
    <source>
        <strain evidence="7 8">SAG 2036</strain>
    </source>
</reference>
<feature type="compositionally biased region" description="Basic and acidic residues" evidence="5">
    <location>
        <begin position="287"/>
        <end position="301"/>
    </location>
</feature>
<feature type="compositionally biased region" description="Low complexity" evidence="5">
    <location>
        <begin position="354"/>
        <end position="364"/>
    </location>
</feature>
<feature type="region of interest" description="Disordered" evidence="5">
    <location>
        <begin position="282"/>
        <end position="378"/>
    </location>
</feature>
<dbReference type="AlphaFoldDB" id="A0AAW1PGT2"/>
<feature type="domain" description="MYND-type" evidence="6">
    <location>
        <begin position="114"/>
        <end position="151"/>
    </location>
</feature>
<dbReference type="Gene3D" id="6.10.140.2220">
    <property type="match status" value="1"/>
</dbReference>
<dbReference type="EMBL" id="JALJOQ010000028">
    <property type="protein sequence ID" value="KAK9808022.1"/>
    <property type="molecule type" value="Genomic_DNA"/>
</dbReference>
<evidence type="ECO:0000256" key="2">
    <source>
        <dbReference type="ARBA" id="ARBA00022771"/>
    </source>
</evidence>
<accession>A0AAW1PGT2</accession>
<organism evidence="7 8">
    <name type="scientific">Symbiochloris irregularis</name>
    <dbReference type="NCBI Taxonomy" id="706552"/>
    <lineage>
        <taxon>Eukaryota</taxon>
        <taxon>Viridiplantae</taxon>
        <taxon>Chlorophyta</taxon>
        <taxon>core chlorophytes</taxon>
        <taxon>Trebouxiophyceae</taxon>
        <taxon>Trebouxiales</taxon>
        <taxon>Trebouxiaceae</taxon>
        <taxon>Symbiochloris</taxon>
    </lineage>
</organism>
<dbReference type="PROSITE" id="PS50865">
    <property type="entry name" value="ZF_MYND_2"/>
    <property type="match status" value="1"/>
</dbReference>
<feature type="compositionally biased region" description="Basic and acidic residues" evidence="5">
    <location>
        <begin position="342"/>
        <end position="353"/>
    </location>
</feature>
<gene>
    <name evidence="7" type="ORF">WJX73_005423</name>
</gene>
<comment type="caution">
    <text evidence="7">The sequence shown here is derived from an EMBL/GenBank/DDBJ whole genome shotgun (WGS) entry which is preliminary data.</text>
</comment>
<protein>
    <recommendedName>
        <fullName evidence="6">MYND-type domain-containing protein</fullName>
    </recommendedName>
</protein>
<evidence type="ECO:0000313" key="8">
    <source>
        <dbReference type="Proteomes" id="UP001465755"/>
    </source>
</evidence>
<sequence length="378" mass="42596">MASADFKSDGAPIPEALRAGNILRIYPGRYWLADAIYAEARAEIDVSTFLRGRIVNPFSPRHETNDPSDPREMFKPAGGPCYRVLLGRPLKTEDDRDINFILVPEELAHLWRDCELCSMAARILCPECKQTAYCSEYCQHKDWYKRHAAQCGQVIPRNLREDPNRFKNPNRRGSFAKNDGGKMYKLLNTPNKKDGKFTDEYIHNKLYPTNNGTWGHGREEPKSVTPTQWVIAHSPNWMLKVIACCIVRTGFDADDEAELVKPIATSDSMHVRDATAFVSNLNPSSLVKEEPRQEQADKEGEASEEEKYESIESVTPRKEAESFWGSDPWGSDRLGGMKQKRKSNEGGKAKEKSASSPKSVSPVSARKERSPKSAALLF</sequence>
<dbReference type="Pfam" id="PF01753">
    <property type="entry name" value="zf-MYND"/>
    <property type="match status" value="1"/>
</dbReference>
<proteinExistence type="predicted"/>
<name>A0AAW1PGT2_9CHLO</name>
<dbReference type="GO" id="GO:0008270">
    <property type="term" value="F:zinc ion binding"/>
    <property type="evidence" value="ECO:0007669"/>
    <property type="project" value="UniProtKB-KW"/>
</dbReference>
<evidence type="ECO:0000256" key="4">
    <source>
        <dbReference type="PROSITE-ProRule" id="PRU00134"/>
    </source>
</evidence>
<dbReference type="Proteomes" id="UP001465755">
    <property type="component" value="Unassembled WGS sequence"/>
</dbReference>
<keyword evidence="3" id="KW-0862">Zinc</keyword>
<dbReference type="SUPFAM" id="SSF144232">
    <property type="entry name" value="HIT/MYND zinc finger-like"/>
    <property type="match status" value="1"/>
</dbReference>
<evidence type="ECO:0000256" key="3">
    <source>
        <dbReference type="ARBA" id="ARBA00022833"/>
    </source>
</evidence>